<dbReference type="SMART" id="SM00382">
    <property type="entry name" value="AAA"/>
    <property type="match status" value="1"/>
</dbReference>
<protein>
    <submittedName>
        <fullName evidence="7">Cobalt/nickel transport system ATP-binding protein</fullName>
    </submittedName>
</protein>
<dbReference type="InterPro" id="IPR015856">
    <property type="entry name" value="ABC_transpr_CbiO/EcfA_su"/>
</dbReference>
<dbReference type="CDD" id="cd03225">
    <property type="entry name" value="ABC_cobalt_CbiO_domain1"/>
    <property type="match status" value="1"/>
</dbReference>
<evidence type="ECO:0000256" key="4">
    <source>
        <dbReference type="ARBA" id="ARBA00022741"/>
    </source>
</evidence>
<evidence type="ECO:0000256" key="2">
    <source>
        <dbReference type="ARBA" id="ARBA00022448"/>
    </source>
</evidence>
<dbReference type="GO" id="GO:0042626">
    <property type="term" value="F:ATPase-coupled transmembrane transporter activity"/>
    <property type="evidence" value="ECO:0007669"/>
    <property type="project" value="TreeGrafter"/>
</dbReference>
<dbReference type="GO" id="GO:0005524">
    <property type="term" value="F:ATP binding"/>
    <property type="evidence" value="ECO:0007669"/>
    <property type="project" value="UniProtKB-KW"/>
</dbReference>
<evidence type="ECO:0000256" key="1">
    <source>
        <dbReference type="ARBA" id="ARBA00005417"/>
    </source>
</evidence>
<keyword evidence="5 7" id="KW-0067">ATP-binding</keyword>
<accession>A0A495WNQ2</accession>
<dbReference type="RefSeq" id="WP_211329698.1">
    <property type="nucleotide sequence ID" value="NZ_RBXP01000001.1"/>
</dbReference>
<evidence type="ECO:0000313" key="8">
    <source>
        <dbReference type="Proteomes" id="UP000270626"/>
    </source>
</evidence>
<dbReference type="PROSITE" id="PS50893">
    <property type="entry name" value="ABC_TRANSPORTER_2"/>
    <property type="match status" value="1"/>
</dbReference>
<reference evidence="7 8" key="1">
    <citation type="submission" date="2018-10" db="EMBL/GenBank/DDBJ databases">
        <title>Genomic Encyclopedia of Type Strains, Phase IV (KMG-IV): sequencing the most valuable type-strain genomes for metagenomic binning, comparative biology and taxonomic classification.</title>
        <authorList>
            <person name="Goeker M."/>
        </authorList>
    </citation>
    <scope>NUCLEOTIDE SEQUENCE [LARGE SCALE GENOMIC DNA]</scope>
    <source>
        <strain evidence="7 8">DSM 23841</strain>
    </source>
</reference>
<dbReference type="AlphaFoldDB" id="A0A495WNQ2"/>
<keyword evidence="3" id="KW-0472">Membrane</keyword>
<dbReference type="PANTHER" id="PTHR43553">
    <property type="entry name" value="HEAVY METAL TRANSPORTER"/>
    <property type="match status" value="1"/>
</dbReference>
<keyword evidence="4" id="KW-0547">Nucleotide-binding</keyword>
<gene>
    <name evidence="7" type="ORF">DFR40_0019</name>
</gene>
<evidence type="ECO:0000256" key="3">
    <source>
        <dbReference type="ARBA" id="ARBA00022475"/>
    </source>
</evidence>
<keyword evidence="2" id="KW-0813">Transport</keyword>
<dbReference type="Gene3D" id="3.40.50.300">
    <property type="entry name" value="P-loop containing nucleotide triphosphate hydrolases"/>
    <property type="match status" value="1"/>
</dbReference>
<feature type="domain" description="ABC transporter" evidence="6">
    <location>
        <begin position="6"/>
        <end position="241"/>
    </location>
</feature>
<dbReference type="Pfam" id="PF00005">
    <property type="entry name" value="ABC_tran"/>
    <property type="match status" value="1"/>
</dbReference>
<dbReference type="Proteomes" id="UP000270626">
    <property type="component" value="Unassembled WGS sequence"/>
</dbReference>
<dbReference type="InterPro" id="IPR027417">
    <property type="entry name" value="P-loop_NTPase"/>
</dbReference>
<dbReference type="InterPro" id="IPR003593">
    <property type="entry name" value="AAA+_ATPase"/>
</dbReference>
<evidence type="ECO:0000259" key="6">
    <source>
        <dbReference type="PROSITE" id="PS50893"/>
    </source>
</evidence>
<dbReference type="SUPFAM" id="SSF52540">
    <property type="entry name" value="P-loop containing nucleoside triphosphate hydrolases"/>
    <property type="match status" value="1"/>
</dbReference>
<dbReference type="GO" id="GO:0016887">
    <property type="term" value="F:ATP hydrolysis activity"/>
    <property type="evidence" value="ECO:0007669"/>
    <property type="project" value="InterPro"/>
</dbReference>
<sequence>MAETLLEFADVGYAWPDGRPVFSGLSFRIAAGDKVVLLGPNGAGKSTLLRLANGLLTPATGTVFWENRALTVDGLRQREFARAFRQANGLLFQHPEAMLFNPTVREEIAYGPRQLGLGGVDERVAHWAAELGLDGLLDEAPFALSGGQKQKLALACLLAVDPRFLALDEPSASLDPASVGWLIDTLLESTRTVLVSTHNLSLAAELGERALILGGDGRLLYDGPLAPALQDLPLLQAAGLAHRHRHRHGGLAHAHLHAHDWESS</sequence>
<dbReference type="PROSITE" id="PS00211">
    <property type="entry name" value="ABC_TRANSPORTER_1"/>
    <property type="match status" value="1"/>
</dbReference>
<dbReference type="InterPro" id="IPR050095">
    <property type="entry name" value="ECF_ABC_transporter_ATP-bd"/>
</dbReference>
<dbReference type="EMBL" id="RBXP01000001">
    <property type="protein sequence ID" value="RKT62970.1"/>
    <property type="molecule type" value="Genomic_DNA"/>
</dbReference>
<dbReference type="InterPro" id="IPR017871">
    <property type="entry name" value="ABC_transporter-like_CS"/>
</dbReference>
<proteinExistence type="inferred from homology"/>
<dbReference type="GO" id="GO:0043190">
    <property type="term" value="C:ATP-binding cassette (ABC) transporter complex"/>
    <property type="evidence" value="ECO:0007669"/>
    <property type="project" value="TreeGrafter"/>
</dbReference>
<dbReference type="InterPro" id="IPR003439">
    <property type="entry name" value="ABC_transporter-like_ATP-bd"/>
</dbReference>
<keyword evidence="8" id="KW-1185">Reference proteome</keyword>
<keyword evidence="3" id="KW-1003">Cell membrane</keyword>
<organism evidence="7 8">
    <name type="scientific">Azonexus fungiphilus</name>
    <dbReference type="NCBI Taxonomy" id="146940"/>
    <lineage>
        <taxon>Bacteria</taxon>
        <taxon>Pseudomonadati</taxon>
        <taxon>Pseudomonadota</taxon>
        <taxon>Betaproteobacteria</taxon>
        <taxon>Rhodocyclales</taxon>
        <taxon>Azonexaceae</taxon>
        <taxon>Azonexus</taxon>
    </lineage>
</organism>
<dbReference type="PANTHER" id="PTHR43553:SF24">
    <property type="entry name" value="ENERGY-COUPLING FACTOR TRANSPORTER ATP-BINDING PROTEIN ECFA1"/>
    <property type="match status" value="1"/>
</dbReference>
<evidence type="ECO:0000256" key="5">
    <source>
        <dbReference type="ARBA" id="ARBA00022840"/>
    </source>
</evidence>
<comment type="similarity">
    <text evidence="1">Belongs to the ABC transporter superfamily.</text>
</comment>
<name>A0A495WNQ2_9RHOO</name>
<comment type="caution">
    <text evidence="7">The sequence shown here is derived from an EMBL/GenBank/DDBJ whole genome shotgun (WGS) entry which is preliminary data.</text>
</comment>
<evidence type="ECO:0000313" key="7">
    <source>
        <dbReference type="EMBL" id="RKT62970.1"/>
    </source>
</evidence>